<dbReference type="AlphaFoldDB" id="A0A699GJ30"/>
<gene>
    <name evidence="2" type="ORF">Tci_001220</name>
</gene>
<evidence type="ECO:0000313" key="2">
    <source>
        <dbReference type="EMBL" id="GEU29242.1"/>
    </source>
</evidence>
<sequence>MPYLRFTKVIINHFISKDKTISMRNKINLYTIRDDSLLATLKKARKYKKVASPSIKLSLVLEEETVKNPKRARKLAKKSITIRTVGVVIRDTPRESVSKKKTSAKVDGGDGVGSQPKVHDESEDMTTDTDEGTGTKPGVSDVPKYLSKSENESWGDSGDDESNNDDSDDVTKNDDEDVVESDANEDKEGSDSKKTDFNEDENLNVNMNDDDEEEHEEEYKIEGSKQSSSVSSDFARKFLNLDNVPPVIDEIASLMNVKTPHEESGTQAPSILLVPPTAIPETSTIQATIVPPLIKPFSSIPQMTTPTPLPKTEPTTFSILTLLVFASLFGFNQRVSALVQELSQVKQVDHSAQILAQIPAIVDEHLSTRIGFATQTALQPYTT</sequence>
<reference evidence="2" key="1">
    <citation type="journal article" date="2019" name="Sci. Rep.">
        <title>Draft genome of Tanacetum cinerariifolium, the natural source of mosquito coil.</title>
        <authorList>
            <person name="Yamashiro T."/>
            <person name="Shiraishi A."/>
            <person name="Satake H."/>
            <person name="Nakayama K."/>
        </authorList>
    </citation>
    <scope>NUCLEOTIDE SEQUENCE</scope>
</reference>
<protein>
    <submittedName>
        <fullName evidence="2">Uncharacterized protein</fullName>
    </submittedName>
</protein>
<evidence type="ECO:0000256" key="1">
    <source>
        <dbReference type="SAM" id="MobiDB-lite"/>
    </source>
</evidence>
<feature type="compositionally biased region" description="Acidic residues" evidence="1">
    <location>
        <begin position="121"/>
        <end position="131"/>
    </location>
</feature>
<comment type="caution">
    <text evidence="2">The sequence shown here is derived from an EMBL/GenBank/DDBJ whole genome shotgun (WGS) entry which is preliminary data.</text>
</comment>
<feature type="compositionally biased region" description="Acidic residues" evidence="1">
    <location>
        <begin position="157"/>
        <end position="183"/>
    </location>
</feature>
<name>A0A699GJ30_TANCI</name>
<dbReference type="EMBL" id="BKCJ010000053">
    <property type="protein sequence ID" value="GEU29242.1"/>
    <property type="molecule type" value="Genomic_DNA"/>
</dbReference>
<proteinExistence type="predicted"/>
<feature type="region of interest" description="Disordered" evidence="1">
    <location>
        <begin position="93"/>
        <end position="227"/>
    </location>
</feature>
<feature type="compositionally biased region" description="Acidic residues" evidence="1">
    <location>
        <begin position="198"/>
        <end position="216"/>
    </location>
</feature>
<accession>A0A699GJ30</accession>
<organism evidence="2">
    <name type="scientific">Tanacetum cinerariifolium</name>
    <name type="common">Dalmatian daisy</name>
    <name type="synonym">Chrysanthemum cinerariifolium</name>
    <dbReference type="NCBI Taxonomy" id="118510"/>
    <lineage>
        <taxon>Eukaryota</taxon>
        <taxon>Viridiplantae</taxon>
        <taxon>Streptophyta</taxon>
        <taxon>Embryophyta</taxon>
        <taxon>Tracheophyta</taxon>
        <taxon>Spermatophyta</taxon>
        <taxon>Magnoliopsida</taxon>
        <taxon>eudicotyledons</taxon>
        <taxon>Gunneridae</taxon>
        <taxon>Pentapetalae</taxon>
        <taxon>asterids</taxon>
        <taxon>campanulids</taxon>
        <taxon>Asterales</taxon>
        <taxon>Asteraceae</taxon>
        <taxon>Asteroideae</taxon>
        <taxon>Anthemideae</taxon>
        <taxon>Anthemidinae</taxon>
        <taxon>Tanacetum</taxon>
    </lineage>
</organism>
<feature type="compositionally biased region" description="Basic and acidic residues" evidence="1">
    <location>
        <begin position="184"/>
        <end position="197"/>
    </location>
</feature>